<dbReference type="Proteomes" id="UP000681967">
    <property type="component" value="Unassembled WGS sequence"/>
</dbReference>
<dbReference type="Proteomes" id="UP000681720">
    <property type="component" value="Unassembled WGS sequence"/>
</dbReference>
<evidence type="ECO:0000313" key="8">
    <source>
        <dbReference type="EMBL" id="CAF4136138.1"/>
    </source>
</evidence>
<sequence>MDELIDDVDETSDNRILASDCFDDEFNREPDEEDVSTGHELDQIGDEELNKEIEQGSQIADEPEVHLIYDDEDKDGSDSGYDEANTSAITQGCARSPPTIATTNSTAGRGRGRANSIAVNEKNEPLPEPRIIDVEPDKEAYPKPPRTAILPLAYFRKREDPALVVRRFAKKII</sequence>
<dbReference type="EMBL" id="CAJOBJ010056398">
    <property type="protein sequence ID" value="CAF4398613.1"/>
    <property type="molecule type" value="Genomic_DNA"/>
</dbReference>
<dbReference type="Proteomes" id="UP000663842">
    <property type="component" value="Unassembled WGS sequence"/>
</dbReference>
<feature type="compositionally biased region" description="Basic and acidic residues" evidence="1">
    <location>
        <begin position="121"/>
        <end position="141"/>
    </location>
</feature>
<dbReference type="Proteomes" id="UP000676336">
    <property type="component" value="Unassembled WGS sequence"/>
</dbReference>
<evidence type="ECO:0000313" key="7">
    <source>
        <dbReference type="EMBL" id="CAF4102413.1"/>
    </source>
</evidence>
<comment type="caution">
    <text evidence="5">The sequence shown here is derived from an EMBL/GenBank/DDBJ whole genome shotgun (WGS) entry which is preliminary data.</text>
</comment>
<evidence type="ECO:0000313" key="4">
    <source>
        <dbReference type="EMBL" id="CAF1926657.1"/>
    </source>
</evidence>
<dbReference type="Proteomes" id="UP000663855">
    <property type="component" value="Unassembled WGS sequence"/>
</dbReference>
<dbReference type="Proteomes" id="UP000663834">
    <property type="component" value="Unassembled WGS sequence"/>
</dbReference>
<organism evidence="5 10">
    <name type="scientific">Rotaria magnacalcarata</name>
    <dbReference type="NCBI Taxonomy" id="392030"/>
    <lineage>
        <taxon>Eukaryota</taxon>
        <taxon>Metazoa</taxon>
        <taxon>Spiralia</taxon>
        <taxon>Gnathifera</taxon>
        <taxon>Rotifera</taxon>
        <taxon>Eurotatoria</taxon>
        <taxon>Bdelloidea</taxon>
        <taxon>Philodinida</taxon>
        <taxon>Philodinidae</taxon>
        <taxon>Rotaria</taxon>
    </lineage>
</organism>
<dbReference type="EMBL" id="CAJNOV010017420">
    <property type="protein sequence ID" value="CAF1607425.1"/>
    <property type="molecule type" value="Genomic_DNA"/>
</dbReference>
<evidence type="ECO:0000313" key="10">
    <source>
        <dbReference type="Proteomes" id="UP000663887"/>
    </source>
</evidence>
<dbReference type="EMBL" id="CAJNOW010018631">
    <property type="protein sequence ID" value="CAF1666720.1"/>
    <property type="molecule type" value="Genomic_DNA"/>
</dbReference>
<name>A0A816LR71_9BILA</name>
<feature type="compositionally biased region" description="Acidic residues" evidence="1">
    <location>
        <begin position="1"/>
        <end position="11"/>
    </location>
</feature>
<evidence type="ECO:0000313" key="2">
    <source>
        <dbReference type="EMBL" id="CAF1607425.1"/>
    </source>
</evidence>
<accession>A0A816LR71</accession>
<feature type="compositionally biased region" description="Acidic residues" evidence="1">
    <location>
        <begin position="21"/>
        <end position="35"/>
    </location>
</feature>
<reference evidence="5" key="1">
    <citation type="submission" date="2021-02" db="EMBL/GenBank/DDBJ databases">
        <authorList>
            <person name="Nowell W R."/>
        </authorList>
    </citation>
    <scope>NUCLEOTIDE SEQUENCE</scope>
</reference>
<dbReference type="EMBL" id="CAJOBI010009353">
    <property type="protein sequence ID" value="CAF4136138.1"/>
    <property type="molecule type" value="Genomic_DNA"/>
</dbReference>
<evidence type="ECO:0000256" key="1">
    <source>
        <dbReference type="SAM" id="MobiDB-lite"/>
    </source>
</evidence>
<dbReference type="EMBL" id="CAJOBF010002640">
    <property type="protein sequence ID" value="CAF4047282.1"/>
    <property type="molecule type" value="Genomic_DNA"/>
</dbReference>
<evidence type="ECO:0000313" key="9">
    <source>
        <dbReference type="EMBL" id="CAF4398613.1"/>
    </source>
</evidence>
<dbReference type="Proteomes" id="UP000663824">
    <property type="component" value="Unassembled WGS sequence"/>
</dbReference>
<dbReference type="Proteomes" id="UP000663887">
    <property type="component" value="Unassembled WGS sequence"/>
</dbReference>
<evidence type="ECO:0000313" key="5">
    <source>
        <dbReference type="EMBL" id="CAF1942648.1"/>
    </source>
</evidence>
<evidence type="ECO:0000313" key="6">
    <source>
        <dbReference type="EMBL" id="CAF4047282.1"/>
    </source>
</evidence>
<gene>
    <name evidence="7" type="ORF">BYL167_LOCUS19185</name>
    <name evidence="2" type="ORF">CJN711_LOCUS36053</name>
    <name evidence="9" type="ORF">GIL414_LOCUS30056</name>
    <name evidence="3" type="ORF">KQP761_LOCUS33269</name>
    <name evidence="4" type="ORF">MBJ925_LOCUS3447</name>
    <name evidence="8" type="ORF">SMN809_LOCUS19012</name>
    <name evidence="6" type="ORF">UXM345_LOCUS18985</name>
    <name evidence="5" type="ORF">XDN619_LOCUS456</name>
</gene>
<evidence type="ECO:0000313" key="3">
    <source>
        <dbReference type="EMBL" id="CAF1666720.1"/>
    </source>
</evidence>
<protein>
    <submittedName>
        <fullName evidence="5">Uncharacterized protein</fullName>
    </submittedName>
</protein>
<dbReference type="EMBL" id="CAJNRE010000387">
    <property type="protein sequence ID" value="CAF1926657.1"/>
    <property type="molecule type" value="Genomic_DNA"/>
</dbReference>
<proteinExistence type="predicted"/>
<feature type="region of interest" description="Disordered" evidence="1">
    <location>
        <begin position="1"/>
        <end position="145"/>
    </location>
</feature>
<feature type="compositionally biased region" description="Basic and acidic residues" evidence="1">
    <location>
        <begin position="36"/>
        <end position="54"/>
    </location>
</feature>
<dbReference type="EMBL" id="CAJNRG010000022">
    <property type="protein sequence ID" value="CAF1942648.1"/>
    <property type="molecule type" value="Genomic_DNA"/>
</dbReference>
<dbReference type="AlphaFoldDB" id="A0A816LR71"/>
<dbReference type="EMBL" id="CAJOBH010008070">
    <property type="protein sequence ID" value="CAF4102413.1"/>
    <property type="molecule type" value="Genomic_DNA"/>
</dbReference>